<protein>
    <submittedName>
        <fullName evidence="2">Uncharacterized protein</fullName>
    </submittedName>
</protein>
<dbReference type="RefSeq" id="WP_109403784.1">
    <property type="nucleotide sequence ID" value="NZ_QFFG01000001.1"/>
</dbReference>
<accession>A0A2U2JEV4</accession>
<organism evidence="2 3">
    <name type="scientific">Polaribacter aquimarinus</name>
    <dbReference type="NCBI Taxonomy" id="2100726"/>
    <lineage>
        <taxon>Bacteria</taxon>
        <taxon>Pseudomonadati</taxon>
        <taxon>Bacteroidota</taxon>
        <taxon>Flavobacteriia</taxon>
        <taxon>Flavobacteriales</taxon>
        <taxon>Flavobacteriaceae</taxon>
    </lineage>
</organism>
<gene>
    <name evidence="2" type="ORF">DIS07_03290</name>
</gene>
<keyword evidence="3" id="KW-1185">Reference proteome</keyword>
<dbReference type="EMBL" id="QFFG01000001">
    <property type="protein sequence ID" value="PWG06877.1"/>
    <property type="molecule type" value="Genomic_DNA"/>
</dbReference>
<dbReference type="Proteomes" id="UP000245670">
    <property type="component" value="Unassembled WGS sequence"/>
</dbReference>
<feature type="transmembrane region" description="Helical" evidence="1">
    <location>
        <begin position="12"/>
        <end position="34"/>
    </location>
</feature>
<keyword evidence="1" id="KW-0472">Membrane</keyword>
<sequence length="82" mass="9543">MSFLEKIKQPIFWTNFAKVAIPFFIIVTLISLLINSSSEIFSGDFETLNKNNFAEGKWKNFFGFKIVFSTIYGLYITNKNMK</sequence>
<keyword evidence="1" id="KW-0812">Transmembrane</keyword>
<feature type="transmembrane region" description="Helical" evidence="1">
    <location>
        <begin position="58"/>
        <end position="77"/>
    </location>
</feature>
<comment type="caution">
    <text evidence="2">The sequence shown here is derived from an EMBL/GenBank/DDBJ whole genome shotgun (WGS) entry which is preliminary data.</text>
</comment>
<evidence type="ECO:0000313" key="3">
    <source>
        <dbReference type="Proteomes" id="UP000245670"/>
    </source>
</evidence>
<evidence type="ECO:0000313" key="2">
    <source>
        <dbReference type="EMBL" id="PWG06877.1"/>
    </source>
</evidence>
<proteinExistence type="predicted"/>
<dbReference type="OrthoDB" id="1446382at2"/>
<keyword evidence="1" id="KW-1133">Transmembrane helix</keyword>
<dbReference type="AlphaFoldDB" id="A0A2U2JEV4"/>
<name>A0A2U2JEV4_9FLAO</name>
<evidence type="ECO:0000256" key="1">
    <source>
        <dbReference type="SAM" id="Phobius"/>
    </source>
</evidence>
<reference evidence="2 3" key="1">
    <citation type="submission" date="2018-05" db="EMBL/GenBank/DDBJ databases">
        <title>Polaribacter aquimarinus sp. nov., isolated from sediment in a sediment of sea.</title>
        <authorList>
            <person name="Lu D."/>
        </authorList>
    </citation>
    <scope>NUCLEOTIDE SEQUENCE [LARGE SCALE GENOMIC DNA]</scope>
    <source>
        <strain evidence="2 3">ZY113</strain>
    </source>
</reference>